<comment type="caution">
    <text evidence="2">The sequence shown here is derived from an EMBL/GenBank/DDBJ whole genome shotgun (WGS) entry which is preliminary data.</text>
</comment>
<dbReference type="AlphaFoldDB" id="A0A6A4SV35"/>
<organism evidence="2 3">
    <name type="scientific">Scophthalmus maximus</name>
    <name type="common">Turbot</name>
    <name type="synonym">Psetta maxima</name>
    <dbReference type="NCBI Taxonomy" id="52904"/>
    <lineage>
        <taxon>Eukaryota</taxon>
        <taxon>Metazoa</taxon>
        <taxon>Chordata</taxon>
        <taxon>Craniata</taxon>
        <taxon>Vertebrata</taxon>
        <taxon>Euteleostomi</taxon>
        <taxon>Actinopterygii</taxon>
        <taxon>Neopterygii</taxon>
        <taxon>Teleostei</taxon>
        <taxon>Neoteleostei</taxon>
        <taxon>Acanthomorphata</taxon>
        <taxon>Carangaria</taxon>
        <taxon>Pleuronectiformes</taxon>
        <taxon>Pleuronectoidei</taxon>
        <taxon>Scophthalmidae</taxon>
        <taxon>Scophthalmus</taxon>
    </lineage>
</organism>
<feature type="compositionally biased region" description="Low complexity" evidence="1">
    <location>
        <begin position="99"/>
        <end position="112"/>
    </location>
</feature>
<gene>
    <name evidence="2" type="ORF">F2P81_011062</name>
</gene>
<protein>
    <submittedName>
        <fullName evidence="2">Uncharacterized protein</fullName>
    </submittedName>
</protein>
<evidence type="ECO:0000313" key="3">
    <source>
        <dbReference type="Proteomes" id="UP000438429"/>
    </source>
</evidence>
<evidence type="ECO:0000313" key="2">
    <source>
        <dbReference type="EMBL" id="KAF0035750.1"/>
    </source>
</evidence>
<feature type="region of interest" description="Disordered" evidence="1">
    <location>
        <begin position="77"/>
        <end position="118"/>
    </location>
</feature>
<dbReference type="Proteomes" id="UP000438429">
    <property type="component" value="Unassembled WGS sequence"/>
</dbReference>
<evidence type="ECO:0000256" key="1">
    <source>
        <dbReference type="SAM" id="MobiDB-lite"/>
    </source>
</evidence>
<reference evidence="2 3" key="1">
    <citation type="submission" date="2019-06" db="EMBL/GenBank/DDBJ databases">
        <title>Draft genomes of female and male turbot (Scophthalmus maximus).</title>
        <authorList>
            <person name="Xu H."/>
            <person name="Xu X.-W."/>
            <person name="Shao C."/>
            <person name="Chen S."/>
        </authorList>
    </citation>
    <scope>NUCLEOTIDE SEQUENCE [LARGE SCALE GENOMIC DNA]</scope>
    <source>
        <strain evidence="2">Ysfricsl-2016a</strain>
        <tissue evidence="2">Blood</tissue>
    </source>
</reference>
<sequence>MTGGSDPRPAVLSRLARGRKANVTGTMRAVVSSAELQLSRSLAFKVHHGSEKLPLNRRKQTLQGGSRRLAPWSCELTGQGSGCRSCSRLSSSSDRRHPSASTESPSSSTTTTGGCGSAPHRCSQLPEVHHCPAGNKQSTTSDYAFTKNICGILWILYYVFLDDNINKFTKLNETLRLIDKHPSGLCDNCNTEESVEHVVLHCHKYTQEREALKKGIKEMTLKNIFSIGIQSLFH</sequence>
<feature type="compositionally biased region" description="Low complexity" evidence="1">
    <location>
        <begin position="82"/>
        <end position="92"/>
    </location>
</feature>
<name>A0A6A4SV35_SCOMX</name>
<dbReference type="EMBL" id="VEVO01000010">
    <property type="protein sequence ID" value="KAF0035750.1"/>
    <property type="molecule type" value="Genomic_DNA"/>
</dbReference>
<accession>A0A6A4SV35</accession>
<proteinExistence type="predicted"/>